<dbReference type="Proteomes" id="UP000674318">
    <property type="component" value="Unassembled WGS sequence"/>
</dbReference>
<accession>A0A836LLJ9</accession>
<dbReference type="EMBL" id="JAFJZO010000004">
    <property type="protein sequence ID" value="KAG5511658.1"/>
    <property type="molecule type" value="Genomic_DNA"/>
</dbReference>
<evidence type="ECO:0000313" key="2">
    <source>
        <dbReference type="Proteomes" id="UP000674318"/>
    </source>
</evidence>
<dbReference type="GeneID" id="94293272"/>
<evidence type="ECO:0000313" key="1">
    <source>
        <dbReference type="EMBL" id="KAG5511658.1"/>
    </source>
</evidence>
<protein>
    <submittedName>
        <fullName evidence="1">Uncharacterized protein</fullName>
    </submittedName>
</protein>
<dbReference type="AlphaFoldDB" id="A0A836LLJ9"/>
<keyword evidence="2" id="KW-1185">Reference proteome</keyword>
<reference evidence="1 2" key="1">
    <citation type="submission" date="2021-02" db="EMBL/GenBank/DDBJ databases">
        <title>Porcisia hertigi Genome sequencing and assembly.</title>
        <authorList>
            <person name="Almutairi H."/>
            <person name="Gatherer D."/>
        </authorList>
    </citation>
    <scope>NUCLEOTIDE SEQUENCE [LARGE SCALE GENOMIC DNA]</scope>
    <source>
        <strain evidence="1 2">C119</strain>
    </source>
</reference>
<dbReference type="OrthoDB" id="261740at2759"/>
<name>A0A836LLJ9_9TRYP</name>
<dbReference type="RefSeq" id="XP_067759750.1">
    <property type="nucleotide sequence ID" value="XM_067903195.1"/>
</dbReference>
<proteinExistence type="predicted"/>
<comment type="caution">
    <text evidence="1">The sequence shown here is derived from an EMBL/GenBank/DDBJ whole genome shotgun (WGS) entry which is preliminary data.</text>
</comment>
<sequence>MGYERDQVIALLQEFRATLTPRFVDSGEALTYLAYKNEVLEKAVTLLSAGGLEPTLNDVQPLRVNHEKLAANAIERIFDTHTALLRSKLAEAEKAANMWKKVALFGSAEKETSDRHNRVSRSSLCAPLQASVATQTSCADEDTAASESDHCTQQYARVCEAVKRWLEGWSTEVLDILDEKLQFCCSSEILFSTSVDRKQREHLSDSPRSDEVMVTMASRIPRCPEPRPKCNARISSGNSSRTKKYKLIASRPSTSPGFEHRKHTAYESILSHIREASPSVTSLAFSKASSYPSRHLQSDLPLYIMRPISSATHTGQLRGKHQASLLDTSFGRKSCLPDL</sequence>
<gene>
    <name evidence="1" type="ORF">JKF63_07255</name>
</gene>
<organism evidence="1 2">
    <name type="scientific">Porcisia hertigi</name>
    <dbReference type="NCBI Taxonomy" id="2761500"/>
    <lineage>
        <taxon>Eukaryota</taxon>
        <taxon>Discoba</taxon>
        <taxon>Euglenozoa</taxon>
        <taxon>Kinetoplastea</taxon>
        <taxon>Metakinetoplastina</taxon>
        <taxon>Trypanosomatida</taxon>
        <taxon>Trypanosomatidae</taxon>
        <taxon>Leishmaniinae</taxon>
        <taxon>Porcisia</taxon>
    </lineage>
</organism>
<dbReference type="KEGG" id="phet:94293272"/>